<gene>
    <name evidence="1" type="ORF">OESDEN_06488</name>
</gene>
<evidence type="ECO:0000313" key="2">
    <source>
        <dbReference type="Proteomes" id="UP000053660"/>
    </source>
</evidence>
<keyword evidence="2" id="KW-1185">Reference proteome</keyword>
<dbReference type="PANTHER" id="PTHR35179">
    <property type="entry name" value="PROTEIN CBG02620"/>
    <property type="match status" value="1"/>
</dbReference>
<sequence length="158" mass="17521">MLEGTAIVYGIPGMPVESFFWPGGKLQQDHGVVIYDVNHLKVRDGSLDAAIIAAKLLSEKKKKPIDFGQFDFITDAVNLQKLFAFCQMTDGFWLFEGLEEEPYGLLPLVNLTGKGGPTSTKYVDRIGSYQWYLADDTPTILVSLSRLKVAIKAPLSYT</sequence>
<reference evidence="1 2" key="1">
    <citation type="submission" date="2014-03" db="EMBL/GenBank/DDBJ databases">
        <title>Draft genome of the hookworm Oesophagostomum dentatum.</title>
        <authorList>
            <person name="Mitreva M."/>
        </authorList>
    </citation>
    <scope>NUCLEOTIDE SEQUENCE [LARGE SCALE GENOMIC DNA]</scope>
    <source>
        <strain evidence="1 2">OD-Hann</strain>
    </source>
</reference>
<dbReference type="EMBL" id="KN550694">
    <property type="protein sequence ID" value="KHJ93599.1"/>
    <property type="molecule type" value="Genomic_DNA"/>
</dbReference>
<dbReference type="PANTHER" id="PTHR35179:SF2">
    <property type="entry name" value="START DOMAIN-CONTAINING PROTEIN"/>
    <property type="match status" value="1"/>
</dbReference>
<accession>A0A0B1T8N6</accession>
<dbReference type="AlphaFoldDB" id="A0A0B1T8N6"/>
<dbReference type="Proteomes" id="UP000053660">
    <property type="component" value="Unassembled WGS sequence"/>
</dbReference>
<proteinExistence type="predicted"/>
<protein>
    <submittedName>
        <fullName evidence="1">Uncharacterized protein</fullName>
    </submittedName>
</protein>
<name>A0A0B1T8N6_OESDE</name>
<evidence type="ECO:0000313" key="1">
    <source>
        <dbReference type="EMBL" id="KHJ93599.1"/>
    </source>
</evidence>
<organism evidence="1 2">
    <name type="scientific">Oesophagostomum dentatum</name>
    <name type="common">Nodular worm</name>
    <dbReference type="NCBI Taxonomy" id="61180"/>
    <lineage>
        <taxon>Eukaryota</taxon>
        <taxon>Metazoa</taxon>
        <taxon>Ecdysozoa</taxon>
        <taxon>Nematoda</taxon>
        <taxon>Chromadorea</taxon>
        <taxon>Rhabditida</taxon>
        <taxon>Rhabditina</taxon>
        <taxon>Rhabditomorpha</taxon>
        <taxon>Strongyloidea</taxon>
        <taxon>Strongylidae</taxon>
        <taxon>Oesophagostomum</taxon>
    </lineage>
</organism>
<dbReference type="OrthoDB" id="5393654at2759"/>